<dbReference type="CDD" id="cd07067">
    <property type="entry name" value="HP_PGM_like"/>
    <property type="match status" value="1"/>
</dbReference>
<dbReference type="InterPro" id="IPR013078">
    <property type="entry name" value="His_Pase_superF_clade-1"/>
</dbReference>
<dbReference type="InterPro" id="IPR050275">
    <property type="entry name" value="PGM_Phosphatase"/>
</dbReference>
<dbReference type="EMBL" id="BRXR01000001">
    <property type="protein sequence ID" value="GLC31208.1"/>
    <property type="molecule type" value="Genomic_DNA"/>
</dbReference>
<dbReference type="RefSeq" id="WP_264850485.1">
    <property type="nucleotide sequence ID" value="NZ_BRXR01000001.1"/>
</dbReference>
<dbReference type="PANTHER" id="PTHR48100:SF59">
    <property type="entry name" value="ADENOSYLCOBALAMIN_ALPHA-RIBAZOLE PHOSPHATASE"/>
    <property type="match status" value="1"/>
</dbReference>
<gene>
    <name evidence="1" type="ORF">bsdE14_26180</name>
</gene>
<evidence type="ECO:0000313" key="1">
    <source>
        <dbReference type="EMBL" id="GLC31208.1"/>
    </source>
</evidence>
<evidence type="ECO:0000313" key="2">
    <source>
        <dbReference type="Proteomes" id="UP001208567"/>
    </source>
</evidence>
<dbReference type="SUPFAM" id="SSF53254">
    <property type="entry name" value="Phosphoglycerate mutase-like"/>
    <property type="match status" value="1"/>
</dbReference>
<dbReference type="PANTHER" id="PTHR48100">
    <property type="entry name" value="BROAD-SPECIFICITY PHOSPHATASE YOR283W-RELATED"/>
    <property type="match status" value="1"/>
</dbReference>
<accession>A0ABQ5N7J8</accession>
<organism evidence="1 2">
    <name type="scientific">Clostridium omnivorum</name>
    <dbReference type="NCBI Taxonomy" id="1604902"/>
    <lineage>
        <taxon>Bacteria</taxon>
        <taxon>Bacillati</taxon>
        <taxon>Bacillota</taxon>
        <taxon>Clostridia</taxon>
        <taxon>Eubacteriales</taxon>
        <taxon>Clostridiaceae</taxon>
        <taxon>Clostridium</taxon>
    </lineage>
</organism>
<comment type="caution">
    <text evidence="1">The sequence shown here is derived from an EMBL/GenBank/DDBJ whole genome shotgun (WGS) entry which is preliminary data.</text>
</comment>
<protein>
    <submittedName>
        <fullName evidence="1">Phosphoglycerate mutase</fullName>
    </submittedName>
</protein>
<sequence length="184" mass="21035">MITNIYLVRHAVSLYTPDELNRPLSEKGLKDASKVTELLSYENINKVISSPYKRAIQTVEGTANHFGLCISTDEGFRERKLADCSVTNFDEVILKYWEDFNFSLPGGESSNFAQDRGVQTLKSVLNQCCGENVVIGTHGNIMVLIMNYFDKKYSYDFWKSLNMPDIYKLSFENGVFISINRIWS</sequence>
<dbReference type="InterPro" id="IPR029033">
    <property type="entry name" value="His_PPase_superfam"/>
</dbReference>
<name>A0ABQ5N7J8_9CLOT</name>
<keyword evidence="2" id="KW-1185">Reference proteome</keyword>
<dbReference type="SMART" id="SM00855">
    <property type="entry name" value="PGAM"/>
    <property type="match status" value="1"/>
</dbReference>
<dbReference type="Gene3D" id="3.40.50.1240">
    <property type="entry name" value="Phosphoglycerate mutase-like"/>
    <property type="match status" value="1"/>
</dbReference>
<reference evidence="1 2" key="1">
    <citation type="journal article" date="2024" name="Int. J. Syst. Evol. Microbiol.">
        <title>Clostridium omnivorum sp. nov., isolated from anoxic soil under the treatment of reductive soil disinfestation.</title>
        <authorList>
            <person name="Ueki A."/>
            <person name="Tonouchi A."/>
            <person name="Kaku N."/>
            <person name="Honma S."/>
            <person name="Ueki K."/>
        </authorList>
    </citation>
    <scope>NUCLEOTIDE SEQUENCE [LARGE SCALE GENOMIC DNA]</scope>
    <source>
        <strain evidence="1 2">E14</strain>
    </source>
</reference>
<proteinExistence type="predicted"/>
<dbReference type="Proteomes" id="UP001208567">
    <property type="component" value="Unassembled WGS sequence"/>
</dbReference>
<dbReference type="Pfam" id="PF00300">
    <property type="entry name" value="His_Phos_1"/>
    <property type="match status" value="1"/>
</dbReference>